<dbReference type="PANTHER" id="PTHR39077">
    <property type="entry name" value="DUF4793 DOMAIN-CONTAINING PROTEIN"/>
    <property type="match status" value="1"/>
</dbReference>
<keyword evidence="6" id="KW-1185">Reference proteome</keyword>
<dbReference type="Pfam" id="PF16040">
    <property type="entry name" value="APD1-4_N"/>
    <property type="match status" value="1"/>
</dbReference>
<feature type="domain" description="E3 ubiquitin-protein ligase APD1-4 middle" evidence="4">
    <location>
        <begin position="312"/>
        <end position="420"/>
    </location>
</feature>
<evidence type="ECO:0000256" key="2">
    <source>
        <dbReference type="SAM" id="Phobius"/>
    </source>
</evidence>
<dbReference type="InterPro" id="IPR032008">
    <property type="entry name" value="APD1-4_N"/>
</dbReference>
<evidence type="ECO:0000256" key="1">
    <source>
        <dbReference type="SAM" id="MobiDB-lite"/>
    </source>
</evidence>
<feature type="compositionally biased region" description="Polar residues" evidence="1">
    <location>
        <begin position="228"/>
        <end position="239"/>
    </location>
</feature>
<reference evidence="5 6" key="1">
    <citation type="submission" date="2023-03" db="EMBL/GenBank/DDBJ databases">
        <title>Genome insight into feeding habits of ladybird beetles.</title>
        <authorList>
            <person name="Li H.-S."/>
            <person name="Huang Y.-H."/>
            <person name="Pang H."/>
        </authorList>
    </citation>
    <scope>NUCLEOTIDE SEQUENCE [LARGE SCALE GENOMIC DNA]</scope>
    <source>
        <strain evidence="5">SYSU_2023b</strain>
        <tissue evidence="5">Whole body</tissue>
    </source>
</reference>
<keyword evidence="2" id="KW-1133">Transmembrane helix</keyword>
<dbReference type="Proteomes" id="UP001431783">
    <property type="component" value="Unassembled WGS sequence"/>
</dbReference>
<dbReference type="EMBL" id="JARQZJ010000125">
    <property type="protein sequence ID" value="KAK9890544.1"/>
    <property type="molecule type" value="Genomic_DNA"/>
</dbReference>
<name>A0AAW1VBQ2_9CUCU</name>
<evidence type="ECO:0000259" key="3">
    <source>
        <dbReference type="Pfam" id="PF16040"/>
    </source>
</evidence>
<protein>
    <recommendedName>
        <fullName evidence="7">E3 ubiquitin-protein ligase APD1-4 middle domain-containing protein</fullName>
    </recommendedName>
</protein>
<feature type="region of interest" description="Disordered" evidence="1">
    <location>
        <begin position="228"/>
        <end position="256"/>
    </location>
</feature>
<feature type="domain" description="E3 ubiquitin-protein ligase APD1-4 N-terminal" evidence="3">
    <location>
        <begin position="65"/>
        <end position="134"/>
    </location>
</feature>
<dbReference type="Pfam" id="PF16041">
    <property type="entry name" value="APD1-4_M"/>
    <property type="match status" value="1"/>
</dbReference>
<dbReference type="InterPro" id="IPR032010">
    <property type="entry name" value="APD1-4_M"/>
</dbReference>
<evidence type="ECO:0000259" key="4">
    <source>
        <dbReference type="Pfam" id="PF16041"/>
    </source>
</evidence>
<accession>A0AAW1VBQ2</accession>
<feature type="transmembrane region" description="Helical" evidence="2">
    <location>
        <begin position="7"/>
        <end position="28"/>
    </location>
</feature>
<keyword evidence="2" id="KW-0812">Transmembrane</keyword>
<feature type="transmembrane region" description="Helical" evidence="2">
    <location>
        <begin position="403"/>
        <end position="422"/>
    </location>
</feature>
<evidence type="ECO:0000313" key="6">
    <source>
        <dbReference type="Proteomes" id="UP001431783"/>
    </source>
</evidence>
<evidence type="ECO:0000313" key="5">
    <source>
        <dbReference type="EMBL" id="KAK9890544.1"/>
    </source>
</evidence>
<comment type="caution">
    <text evidence="5">The sequence shown here is derived from an EMBL/GenBank/DDBJ whole genome shotgun (WGS) entry which is preliminary data.</text>
</comment>
<organism evidence="5 6">
    <name type="scientific">Henosepilachna vigintioctopunctata</name>
    <dbReference type="NCBI Taxonomy" id="420089"/>
    <lineage>
        <taxon>Eukaryota</taxon>
        <taxon>Metazoa</taxon>
        <taxon>Ecdysozoa</taxon>
        <taxon>Arthropoda</taxon>
        <taxon>Hexapoda</taxon>
        <taxon>Insecta</taxon>
        <taxon>Pterygota</taxon>
        <taxon>Neoptera</taxon>
        <taxon>Endopterygota</taxon>
        <taxon>Coleoptera</taxon>
        <taxon>Polyphaga</taxon>
        <taxon>Cucujiformia</taxon>
        <taxon>Coccinelloidea</taxon>
        <taxon>Coccinellidae</taxon>
        <taxon>Epilachninae</taxon>
        <taxon>Epilachnini</taxon>
        <taxon>Henosepilachna</taxon>
    </lineage>
</organism>
<dbReference type="PANTHER" id="PTHR39077:SF2">
    <property type="entry name" value="E3 UBIQUITIN-PROTEIN LIGASE APD1-4 MIDDLE DOMAIN-CONTAINING PROTEIN"/>
    <property type="match status" value="1"/>
</dbReference>
<gene>
    <name evidence="5" type="ORF">WA026_010620</name>
</gene>
<sequence length="423" mass="48675">MHGAKRVVAFCFLTAILPSIFIITPLYLRHSIFSDIIYPVAESDILAIADGISSVFCQGHHLQMNTTFNAYQLNGIPQVNDKKKHIRLKKSMILPDDTFEYWGFFLLNSALVKLKVCSKYMGARVLVVKGEKHLKTCRLMEKTQTLDTKMDEEHFKVKVTYEKPAEEIGMIDEDSLKTNNAAEDYDEDNVAIYFQNRLKKFGEKNITTKIANKSIEFVKQKISNTNNQNYSQNFVNSEGNRTKRETNLDAPYKHGGTAGNFTKEESSVSSFETELKTCYNGQILLNQDIPDSLLCTNVDYLEENSIHLQTFHDVGSDGYYYYIFYSDNDAYDNDIHTIFDIFKPTYHFESPSTEKSCINVTECTFPLKFWSDETVIVEVPTRNGIEHEEEDITYLLSRCHPRMTIYMIFPILVLFLILGCAFL</sequence>
<evidence type="ECO:0008006" key="7">
    <source>
        <dbReference type="Google" id="ProtNLM"/>
    </source>
</evidence>
<dbReference type="AlphaFoldDB" id="A0AAW1VBQ2"/>
<proteinExistence type="predicted"/>
<keyword evidence="2" id="KW-0472">Membrane</keyword>